<dbReference type="FunFam" id="1.20.1640.10:FF:000004">
    <property type="entry name" value="Protein translocase subunit SecD"/>
    <property type="match status" value="1"/>
</dbReference>
<dbReference type="PANTHER" id="PTHR30081:SF1">
    <property type="entry name" value="PROTEIN TRANSLOCASE SUBUNIT SECD"/>
    <property type="match status" value="1"/>
</dbReference>
<evidence type="ECO:0000256" key="9">
    <source>
        <dbReference type="ARBA" id="ARBA00060774"/>
    </source>
</evidence>
<reference evidence="16 18" key="1">
    <citation type="submission" date="2018-05" db="EMBL/GenBank/DDBJ databases">
        <title>Legionella qingyii sp.nov., whole genome shotgun sequence.</title>
        <authorList>
            <person name="Wu H."/>
            <person name="Zhu Q."/>
            <person name="Hu C."/>
        </authorList>
    </citation>
    <scope>NUCLEOTIDE SEQUENCE [LARGE SCALE GENOMIC DNA]</scope>
    <source>
        <strain evidence="16 18">HEB18</strain>
    </source>
</reference>
<evidence type="ECO:0000313" key="16">
    <source>
        <dbReference type="EMBL" id="PWY57502.1"/>
    </source>
</evidence>
<dbReference type="GO" id="GO:0005886">
    <property type="term" value="C:plasma membrane"/>
    <property type="evidence" value="ECO:0007669"/>
    <property type="project" value="UniProtKB-SubCell"/>
</dbReference>
<dbReference type="Pfam" id="PF02355">
    <property type="entry name" value="SecD_SecF_C"/>
    <property type="match status" value="1"/>
</dbReference>
<dbReference type="InterPro" id="IPR054384">
    <property type="entry name" value="SecDF_P1_head"/>
</dbReference>
<sequence length="618" mass="67328">MQNKYPLWKNLMLIIIAVVGFIYAIPNLYTENPVVQISSETPVDYDELKNQVEGILKKDNLSYKSVITQNESVEVVFSSTDSQLLARDTIKNALGSQYTVALNLAPSTPRWLDSIRAAPMKQGLDLRGGVHFLLEVDVESVISRRYEGVMKNISQELRELGIRYIGIRYVADKGVDLHFRDSESMNNAYSGLKEKMPDLVFVKGKTGNQIIGSISPVELNSTRQNTIEQTMSILRNRVNELGVGEAVVQQQGATRVAVDLPGIQDAARAKQILGGTATLQFYMVDQDNDPQIAKQTGAIPVNDKLLVMDGRPILLKRQVVLSGDSITSAVSSYDQQSATPAVQIQLGGGGESLFTKVTRENIGKRMAIVYVETKNSIQTVNGVEKRVTHREERVISAPVIQNALGNNFQITGLTDSKEASNLALLLRAGALPAAIYPIEERTVGPTLGKENIRRGIISLEVGMGLILVLMLVYYRLFGLIADIALMLNLVLLCALLSVIDATLTLPGIAGIVLTVGMAVDANVLIYERIREELRHGLSPQAAINAGYERAFSTILDANVTTLIVAIILFAVGTGPVRGFAVTLSLGLLTSMLTGITYTRGIVNWYYGGRAVKKLSIGI</sequence>
<dbReference type="InterPro" id="IPR022813">
    <property type="entry name" value="SecD/SecF_arch_bac"/>
</dbReference>
<feature type="domain" description="Protein export membrane protein SecD/SecF C-terminal" evidence="12">
    <location>
        <begin position="438"/>
        <end position="605"/>
    </location>
</feature>
<keyword evidence="5 11" id="KW-0653">Protein transport</keyword>
<dbReference type="Pfam" id="PF22599">
    <property type="entry name" value="SecDF_P1_head"/>
    <property type="match status" value="1"/>
</dbReference>
<dbReference type="Pfam" id="PF13721">
    <property type="entry name" value="SecD-TM1"/>
    <property type="match status" value="1"/>
</dbReference>
<evidence type="ECO:0000313" key="19">
    <source>
        <dbReference type="Proteomes" id="UP000287374"/>
    </source>
</evidence>
<comment type="function">
    <text evidence="11">Part of the Sec protein translocase complex. Interacts with the SecYEG preprotein conducting channel. SecDF uses the proton motive force (PMF) to complete protein translocation after the ATP-dependent function of SecA.</text>
</comment>
<evidence type="ECO:0000313" key="17">
    <source>
        <dbReference type="EMBL" id="RUR26585.1"/>
    </source>
</evidence>
<feature type="domain" description="SecD export protein N-terminal TM" evidence="13">
    <location>
        <begin position="3"/>
        <end position="102"/>
    </location>
</feature>
<name>A0A317UAC1_9GAMM</name>
<evidence type="ECO:0000259" key="12">
    <source>
        <dbReference type="Pfam" id="PF02355"/>
    </source>
</evidence>
<dbReference type="PRINTS" id="PR00702">
    <property type="entry name" value="ACRIFLAVINRP"/>
</dbReference>
<dbReference type="InterPro" id="IPR027398">
    <property type="entry name" value="SecD-TM"/>
</dbReference>
<keyword evidence="7 11" id="KW-0811">Translocation</keyword>
<dbReference type="RefSeq" id="WP_110141333.1">
    <property type="nucleotide sequence ID" value="NZ_QHJG01000002.1"/>
</dbReference>
<dbReference type="InterPro" id="IPR022646">
    <property type="entry name" value="SecD/SecF_CS"/>
</dbReference>
<evidence type="ECO:0000259" key="14">
    <source>
        <dbReference type="Pfam" id="PF21760"/>
    </source>
</evidence>
<comment type="subcellular location">
    <subcellularLocation>
        <location evidence="1 11">Cell membrane</location>
        <topology evidence="1 11">Multi-pass membrane protein</topology>
    </subcellularLocation>
</comment>
<dbReference type="FunFam" id="3.30.1360.200:FF:000001">
    <property type="entry name" value="Protein translocase subunit SecD"/>
    <property type="match status" value="1"/>
</dbReference>
<feature type="transmembrane region" description="Helical" evidence="11">
    <location>
        <begin position="578"/>
        <end position="597"/>
    </location>
</feature>
<evidence type="ECO:0000256" key="5">
    <source>
        <dbReference type="ARBA" id="ARBA00022927"/>
    </source>
</evidence>
<dbReference type="NCBIfam" id="TIGR00916">
    <property type="entry name" value="2A0604s01"/>
    <property type="match status" value="1"/>
</dbReference>
<dbReference type="GO" id="GO:0043952">
    <property type="term" value="P:protein transport by the Sec complex"/>
    <property type="evidence" value="ECO:0007669"/>
    <property type="project" value="UniProtKB-UniRule"/>
</dbReference>
<comment type="caution">
    <text evidence="16">The sequence shown here is derived from an EMBL/GenBank/DDBJ whole genome shotgun (WGS) entry which is preliminary data.</text>
</comment>
<feature type="domain" description="Protein translocase subunit SecDF P1" evidence="14">
    <location>
        <begin position="227"/>
        <end position="286"/>
    </location>
</feature>
<feature type="transmembrane region" description="Helical" evidence="11">
    <location>
        <begin position="505"/>
        <end position="529"/>
    </location>
</feature>
<evidence type="ECO:0000313" key="18">
    <source>
        <dbReference type="Proteomes" id="UP000247152"/>
    </source>
</evidence>
<evidence type="ECO:0000259" key="13">
    <source>
        <dbReference type="Pfam" id="PF13721"/>
    </source>
</evidence>
<evidence type="ECO:0000256" key="2">
    <source>
        <dbReference type="ARBA" id="ARBA00022448"/>
    </source>
</evidence>
<feature type="domain" description="SecDF P1 head subdomain" evidence="15">
    <location>
        <begin position="309"/>
        <end position="433"/>
    </location>
</feature>
<evidence type="ECO:0000256" key="3">
    <source>
        <dbReference type="ARBA" id="ARBA00022475"/>
    </source>
</evidence>
<comment type="similarity">
    <text evidence="9 11">Belongs to the SecD/SecF family. SecD subfamily.</text>
</comment>
<evidence type="ECO:0000256" key="6">
    <source>
        <dbReference type="ARBA" id="ARBA00022989"/>
    </source>
</evidence>
<dbReference type="Pfam" id="PF21760">
    <property type="entry name" value="SecD_1st"/>
    <property type="match status" value="1"/>
</dbReference>
<dbReference type="InterPro" id="IPR001036">
    <property type="entry name" value="Acrflvin-R"/>
</dbReference>
<dbReference type="InterPro" id="IPR055344">
    <property type="entry name" value="SecD_SecF_C_bact"/>
</dbReference>
<dbReference type="AlphaFoldDB" id="A0A317UAC1"/>
<dbReference type="InterPro" id="IPR005791">
    <property type="entry name" value="SecD"/>
</dbReference>
<evidence type="ECO:0000256" key="11">
    <source>
        <dbReference type="HAMAP-Rule" id="MF_01463"/>
    </source>
</evidence>
<keyword evidence="3 11" id="KW-1003">Cell membrane</keyword>
<accession>A0A317UAC1</accession>
<organism evidence="16 18">
    <name type="scientific">Legionella qingyii</name>
    <dbReference type="NCBI Taxonomy" id="2184757"/>
    <lineage>
        <taxon>Bacteria</taxon>
        <taxon>Pseudomonadati</taxon>
        <taxon>Pseudomonadota</taxon>
        <taxon>Gammaproteobacteria</taxon>
        <taxon>Legionellales</taxon>
        <taxon>Legionellaceae</taxon>
        <taxon>Legionella</taxon>
    </lineage>
</organism>
<dbReference type="EMBL" id="RZGX01000001">
    <property type="protein sequence ID" value="RUR26585.1"/>
    <property type="molecule type" value="Genomic_DNA"/>
</dbReference>
<dbReference type="HAMAP" id="MF_01463_B">
    <property type="entry name" value="SecD_B"/>
    <property type="match status" value="1"/>
</dbReference>
<dbReference type="NCBIfam" id="TIGR01129">
    <property type="entry name" value="secD"/>
    <property type="match status" value="1"/>
</dbReference>
<protein>
    <recommendedName>
        <fullName evidence="10 11">Protein translocase subunit SecD</fullName>
    </recommendedName>
</protein>
<keyword evidence="2 11" id="KW-0813">Transport</keyword>
<evidence type="ECO:0000256" key="7">
    <source>
        <dbReference type="ARBA" id="ARBA00023010"/>
    </source>
</evidence>
<evidence type="ECO:0000256" key="1">
    <source>
        <dbReference type="ARBA" id="ARBA00004651"/>
    </source>
</evidence>
<dbReference type="Proteomes" id="UP000287374">
    <property type="component" value="Unassembled WGS sequence"/>
</dbReference>
<dbReference type="Pfam" id="PF07549">
    <property type="entry name" value="Sec_GG"/>
    <property type="match status" value="1"/>
</dbReference>
<feature type="transmembrane region" description="Helical" evidence="11">
    <location>
        <begin position="550"/>
        <end position="572"/>
    </location>
</feature>
<dbReference type="GO" id="GO:0065002">
    <property type="term" value="P:intracellular protein transmembrane transport"/>
    <property type="evidence" value="ECO:0007669"/>
    <property type="project" value="UniProtKB-UniRule"/>
</dbReference>
<keyword evidence="8 11" id="KW-0472">Membrane</keyword>
<dbReference type="GO" id="GO:0006605">
    <property type="term" value="P:protein targeting"/>
    <property type="evidence" value="ECO:0007669"/>
    <property type="project" value="UniProtKB-UniRule"/>
</dbReference>
<proteinExistence type="inferred from homology"/>
<evidence type="ECO:0000256" key="10">
    <source>
        <dbReference type="ARBA" id="ARBA00068220"/>
    </source>
</evidence>
<feature type="transmembrane region" description="Helical" evidence="11">
    <location>
        <begin position="455"/>
        <end position="474"/>
    </location>
</feature>
<dbReference type="EMBL" id="QHJG01000002">
    <property type="protein sequence ID" value="PWY57502.1"/>
    <property type="molecule type" value="Genomic_DNA"/>
</dbReference>
<evidence type="ECO:0000256" key="4">
    <source>
        <dbReference type="ARBA" id="ARBA00022692"/>
    </source>
</evidence>
<evidence type="ECO:0000259" key="15">
    <source>
        <dbReference type="Pfam" id="PF22599"/>
    </source>
</evidence>
<dbReference type="OrthoDB" id="9805019at2"/>
<comment type="subunit">
    <text evidence="11">Forms a complex with SecF. Part of the essential Sec protein translocation apparatus which comprises SecA, SecYEG and auxiliary proteins SecDF-YajC and YidC.</text>
</comment>
<evidence type="ECO:0000256" key="8">
    <source>
        <dbReference type="ARBA" id="ARBA00023136"/>
    </source>
</evidence>
<dbReference type="Gene3D" id="3.30.70.3400">
    <property type="match status" value="2"/>
</dbReference>
<dbReference type="SUPFAM" id="SSF82866">
    <property type="entry name" value="Multidrug efflux transporter AcrB transmembrane domain"/>
    <property type="match status" value="1"/>
</dbReference>
<dbReference type="Proteomes" id="UP000247152">
    <property type="component" value="Unassembled WGS sequence"/>
</dbReference>
<feature type="transmembrane region" description="Helical" evidence="11">
    <location>
        <begin position="7"/>
        <end position="29"/>
    </location>
</feature>
<dbReference type="PANTHER" id="PTHR30081">
    <property type="entry name" value="PROTEIN-EXPORT MEMBRANE PROTEIN SEC"/>
    <property type="match status" value="1"/>
</dbReference>
<feature type="transmembrane region" description="Helical" evidence="11">
    <location>
        <begin position="479"/>
        <end position="499"/>
    </location>
</feature>
<dbReference type="InterPro" id="IPR048634">
    <property type="entry name" value="SecD_SecF_C"/>
</dbReference>
<gene>
    <name evidence="11 16" type="primary">secD</name>
    <name evidence="16" type="ORF">DGG96_01950</name>
    <name evidence="17" type="ORF">ELY20_01315</name>
</gene>
<keyword evidence="6 11" id="KW-1133">Transmembrane helix</keyword>
<dbReference type="GO" id="GO:0015450">
    <property type="term" value="F:protein-transporting ATPase activity"/>
    <property type="evidence" value="ECO:0007669"/>
    <property type="project" value="InterPro"/>
</dbReference>
<dbReference type="InterPro" id="IPR048631">
    <property type="entry name" value="SecD_1st"/>
</dbReference>
<dbReference type="Gene3D" id="1.20.1640.10">
    <property type="entry name" value="Multidrug efflux transporter AcrB transmembrane domain"/>
    <property type="match status" value="1"/>
</dbReference>
<keyword evidence="4 11" id="KW-0812">Transmembrane</keyword>
<reference evidence="17 19" key="2">
    <citation type="submission" date="2018-12" db="EMBL/GenBank/DDBJ databases">
        <title>Legionella sp,whole genome shotgun sequence.</title>
        <authorList>
            <person name="Wu H."/>
        </authorList>
    </citation>
    <scope>NUCLEOTIDE SEQUENCE [LARGE SCALE GENOMIC DNA]</scope>
    <source>
        <strain evidence="19">km489</strain>
        <strain evidence="17">Km489</strain>
    </source>
</reference>
<keyword evidence="19" id="KW-1185">Reference proteome</keyword>
<dbReference type="Gene3D" id="3.30.1360.200">
    <property type="match status" value="1"/>
</dbReference>